<dbReference type="InterPro" id="IPR058086">
    <property type="entry name" value="IsaB"/>
</dbReference>
<gene>
    <name evidence="7" type="ORF">ERX55_09230</name>
</gene>
<comment type="caution">
    <text evidence="7">The sequence shown here is derived from an EMBL/GenBank/DDBJ whole genome shotgun (WGS) entry which is preliminary data.</text>
</comment>
<evidence type="ECO:0000313" key="7">
    <source>
        <dbReference type="EMBL" id="TDM13421.1"/>
    </source>
</evidence>
<feature type="signal peptide" evidence="6">
    <location>
        <begin position="1"/>
        <end position="28"/>
    </location>
</feature>
<dbReference type="EMBL" id="SCWF01000011">
    <property type="protein sequence ID" value="TDM13421.1"/>
    <property type="molecule type" value="Genomic_DNA"/>
</dbReference>
<evidence type="ECO:0000256" key="5">
    <source>
        <dbReference type="ARBA" id="ARBA00093792"/>
    </source>
</evidence>
<dbReference type="Proteomes" id="UP000294843">
    <property type="component" value="Unassembled WGS sequence"/>
</dbReference>
<evidence type="ECO:0000256" key="4">
    <source>
        <dbReference type="ARBA" id="ARBA00093777"/>
    </source>
</evidence>
<evidence type="ECO:0000256" key="1">
    <source>
        <dbReference type="ARBA" id="ARBA00004613"/>
    </source>
</evidence>
<comment type="subcellular location">
    <subcellularLocation>
        <location evidence="1">Secreted</location>
    </subcellularLocation>
</comment>
<protein>
    <recommendedName>
        <fullName evidence="5">Immunodominant staphylococcal antigen B</fullName>
    </recommendedName>
</protein>
<organism evidence="7 8">
    <name type="scientific">Macrococcus bovicus</name>
    <dbReference type="NCBI Taxonomy" id="69968"/>
    <lineage>
        <taxon>Bacteria</taxon>
        <taxon>Bacillati</taxon>
        <taxon>Bacillota</taxon>
        <taxon>Bacilli</taxon>
        <taxon>Bacillales</taxon>
        <taxon>Staphylococcaceae</taxon>
        <taxon>Macrococcus</taxon>
    </lineage>
</organism>
<comment type="similarity">
    <text evidence="4">Belongs to the IsaB family.</text>
</comment>
<dbReference type="RefSeq" id="WP_133452287.1">
    <property type="nucleotide sequence ID" value="NZ_SCWF01000011.1"/>
</dbReference>
<proteinExistence type="inferred from homology"/>
<keyword evidence="3 6" id="KW-0732">Signal</keyword>
<feature type="chain" id="PRO_5020707789" description="Immunodominant staphylococcal antigen B" evidence="6">
    <location>
        <begin position="29"/>
        <end position="169"/>
    </location>
</feature>
<evidence type="ECO:0000313" key="8">
    <source>
        <dbReference type="Proteomes" id="UP000294843"/>
    </source>
</evidence>
<accession>A0A4R6BYC5</accession>
<evidence type="ECO:0000256" key="2">
    <source>
        <dbReference type="ARBA" id="ARBA00022525"/>
    </source>
</evidence>
<evidence type="ECO:0000256" key="6">
    <source>
        <dbReference type="SAM" id="SignalP"/>
    </source>
</evidence>
<keyword evidence="2" id="KW-0964">Secreted</keyword>
<dbReference type="OrthoDB" id="2411592at2"/>
<sequence length="169" mass="19134">MNKLYSYALSATLLLSGLTIVFSEPAAAVTSASPSVNPSIPYYIYNGYFKNNSQTLINPQFVRALKNDNVKINGYMINKKRPKTEQNTQIKYRYDIMMNLYQNKVVAIHLLADEKAITLKQFKAAHKGTKILKVKDYHNGAYHIIYQTKNGGSYEATFANGYLTLVSIY</sequence>
<keyword evidence="8" id="KW-1185">Reference proteome</keyword>
<reference evidence="7 8" key="1">
    <citation type="submission" date="2019-01" db="EMBL/GenBank/DDBJ databases">
        <title>Draft genome sequences of the type strains of six Macrococcus species.</title>
        <authorList>
            <person name="Mazhar S."/>
            <person name="Altermann E."/>
            <person name="Hill C."/>
            <person name="Mcauliffe O."/>
        </authorList>
    </citation>
    <scope>NUCLEOTIDE SEQUENCE [LARGE SCALE GENOMIC DNA]</scope>
    <source>
        <strain evidence="7 8">ATCC 51825</strain>
    </source>
</reference>
<dbReference type="NCBIfam" id="NF047686">
    <property type="entry name" value="IsaB_fam"/>
    <property type="match status" value="1"/>
</dbReference>
<dbReference type="AlphaFoldDB" id="A0A4R6BYC5"/>
<name>A0A4R6BYC5_9STAP</name>
<evidence type="ECO:0000256" key="3">
    <source>
        <dbReference type="ARBA" id="ARBA00022729"/>
    </source>
</evidence>